<reference evidence="3 4" key="1">
    <citation type="journal article" date="2008" name="Nat. Biotechnol.">
        <title>Genome sequencing and analysis of the filamentous fungus Penicillium chrysogenum.</title>
        <authorList>
            <person name="van den Berg M.A."/>
            <person name="Albang R."/>
            <person name="Albermann K."/>
            <person name="Badger J.H."/>
            <person name="Daran J.-M."/>
            <person name="Driessen A.J.M."/>
            <person name="Garcia-Estrada C."/>
            <person name="Fedorova N.D."/>
            <person name="Harris D.M."/>
            <person name="Heijne W.H.M."/>
            <person name="Joardar V.S."/>
            <person name="Kiel J.A.K.W."/>
            <person name="Kovalchuk A."/>
            <person name="Martin J.F."/>
            <person name="Nierman W.C."/>
            <person name="Nijland J.G."/>
            <person name="Pronk J.T."/>
            <person name="Roubos J.A."/>
            <person name="van der Klei I.J."/>
            <person name="van Peij N.N.M.E."/>
            <person name="Veenhuis M."/>
            <person name="von Doehren H."/>
            <person name="Wagner C."/>
            <person name="Wortman J.R."/>
            <person name="Bovenberg R.A.L."/>
        </authorList>
    </citation>
    <scope>NUCLEOTIDE SEQUENCE [LARGE SCALE GENOMIC DNA]</scope>
    <source>
        <strain evidence="4">ATCC 28089 / DSM 1075 / NRRL 1951 / Wisconsin 54-1255</strain>
    </source>
</reference>
<gene>
    <name evidence="3" type="ORF">Pc16g10370</name>
    <name evidence="3" type="ORF">PCH_Pc16g10370</name>
</gene>
<feature type="region of interest" description="Disordered" evidence="2">
    <location>
        <begin position="151"/>
        <end position="176"/>
    </location>
</feature>
<dbReference type="InterPro" id="IPR011893">
    <property type="entry name" value="Selenoprotein_Rdx-typ"/>
</dbReference>
<evidence type="ECO:0000313" key="4">
    <source>
        <dbReference type="Proteomes" id="UP000000724"/>
    </source>
</evidence>
<proteinExistence type="predicted"/>
<protein>
    <submittedName>
        <fullName evidence="3">Pc16g10370 protein</fullName>
    </submittedName>
</protein>
<dbReference type="OrthoDB" id="60822at2759"/>
<keyword evidence="4" id="KW-1185">Reference proteome</keyword>
<name>B6H9E2_PENRW</name>
<dbReference type="VEuPathDB" id="FungiDB:PCH_Pc16g10370"/>
<dbReference type="eggNOG" id="ENOG502S6UH">
    <property type="taxonomic scope" value="Eukaryota"/>
</dbReference>
<dbReference type="EMBL" id="AM920431">
    <property type="protein sequence ID" value="CAP93707.1"/>
    <property type="molecule type" value="Genomic_DNA"/>
</dbReference>
<dbReference type="Proteomes" id="UP000000724">
    <property type="component" value="Contig Pc00c16"/>
</dbReference>
<dbReference type="AlphaFoldDB" id="B6H9E2"/>
<sequence>MAESTSTPLDSNPDTSDKIAPVDVHLPRISIQFCTQCRWMLRAAYISPIPLPMPILTWEQSQFAQELLSTFSTDLGEVALVPKTGGVFTVTIWHGTMKDGEITTQESILWDRKRDGGFPVVLLSDRSFPYIEVKALKSLVRNVIAPNRDLGHTDRALKKEQGEQESKKQEENNDRVSIMLELNTTEHTYVKVITSIENKIQSLTVHITFIIAQSGRV</sequence>
<dbReference type="PANTHER" id="PTHR36417:SF2">
    <property type="entry name" value="SELENOPROTEIN DOMAIN PROTEIN (AFU_ORTHOLOGUE AFUA_1G05220)"/>
    <property type="match status" value="1"/>
</dbReference>
<dbReference type="InterPro" id="IPR036249">
    <property type="entry name" value="Thioredoxin-like_sf"/>
</dbReference>
<dbReference type="HOGENOM" id="CLU_068510_1_2_1"/>
<dbReference type="Pfam" id="PF10262">
    <property type="entry name" value="Rdx"/>
    <property type="match status" value="1"/>
</dbReference>
<evidence type="ECO:0000256" key="1">
    <source>
        <dbReference type="ARBA" id="ARBA00023284"/>
    </source>
</evidence>
<feature type="compositionally biased region" description="Basic and acidic residues" evidence="2">
    <location>
        <begin position="151"/>
        <end position="174"/>
    </location>
</feature>
<evidence type="ECO:0000313" key="3">
    <source>
        <dbReference type="EMBL" id="CAP93707.1"/>
    </source>
</evidence>
<dbReference type="PANTHER" id="PTHR36417">
    <property type="entry name" value="SELENOPROTEIN DOMAIN PROTEIN (AFU_ORTHOLOGUE AFUA_1G05220)"/>
    <property type="match status" value="1"/>
</dbReference>
<dbReference type="BioCyc" id="PCHR:PC16G10370-MONOMER"/>
<accession>B6H9E2</accession>
<dbReference type="Gene3D" id="3.40.30.10">
    <property type="entry name" value="Glutaredoxin"/>
    <property type="match status" value="1"/>
</dbReference>
<dbReference type="SUPFAM" id="SSF52833">
    <property type="entry name" value="Thioredoxin-like"/>
    <property type="match status" value="1"/>
</dbReference>
<keyword evidence="1" id="KW-0676">Redox-active center</keyword>
<evidence type="ECO:0000256" key="2">
    <source>
        <dbReference type="SAM" id="MobiDB-lite"/>
    </source>
</evidence>
<organism evidence="3 4">
    <name type="scientific">Penicillium rubens (strain ATCC 28089 / DSM 1075 / NRRL 1951 / Wisconsin 54-1255)</name>
    <name type="common">Penicillium chrysogenum</name>
    <dbReference type="NCBI Taxonomy" id="500485"/>
    <lineage>
        <taxon>Eukaryota</taxon>
        <taxon>Fungi</taxon>
        <taxon>Dikarya</taxon>
        <taxon>Ascomycota</taxon>
        <taxon>Pezizomycotina</taxon>
        <taxon>Eurotiomycetes</taxon>
        <taxon>Eurotiomycetidae</taxon>
        <taxon>Eurotiales</taxon>
        <taxon>Aspergillaceae</taxon>
        <taxon>Penicillium</taxon>
        <taxon>Penicillium chrysogenum species complex</taxon>
    </lineage>
</organism>